<dbReference type="GO" id="GO:0009060">
    <property type="term" value="P:aerobic respiration"/>
    <property type="evidence" value="ECO:0007669"/>
    <property type="project" value="TreeGrafter"/>
</dbReference>
<reference evidence="7 8" key="1">
    <citation type="submission" date="2018-11" db="EMBL/GenBank/DDBJ databases">
        <authorList>
            <person name="Na S.W."/>
            <person name="Baik M."/>
        </authorList>
    </citation>
    <scope>NUCLEOTIDE SEQUENCE [LARGE SCALE GENOMIC DNA]</scope>
    <source>
        <strain evidence="7 8">E39</strain>
    </source>
</reference>
<evidence type="ECO:0000256" key="6">
    <source>
        <dbReference type="RuleBase" id="RU000471"/>
    </source>
</evidence>
<organism evidence="7 8">
    <name type="scientific">Pseudoprevotella muciniphila</name>
    <dbReference type="NCBI Taxonomy" id="2133944"/>
    <lineage>
        <taxon>Bacteria</taxon>
        <taxon>Pseudomonadati</taxon>
        <taxon>Bacteroidota</taxon>
        <taxon>Bacteroidia</taxon>
        <taxon>Bacteroidales</taxon>
        <taxon>Prevotellaceae</taxon>
        <taxon>Pseudoprevotella</taxon>
    </lineage>
</organism>
<feature type="transmembrane region" description="Helical" evidence="5">
    <location>
        <begin position="303"/>
        <end position="319"/>
    </location>
</feature>
<dbReference type="PANTHER" id="PTHR11432:SF3">
    <property type="entry name" value="NADH-UBIQUINONE OXIDOREDUCTASE CHAIN 1"/>
    <property type="match status" value="1"/>
</dbReference>
<feature type="transmembrane region" description="Helical" evidence="5">
    <location>
        <begin position="264"/>
        <end position="283"/>
    </location>
</feature>
<dbReference type="RefSeq" id="WP_111897273.1">
    <property type="nucleotide sequence ID" value="NZ_CP033459.1"/>
</dbReference>
<feature type="transmembrane region" description="Helical" evidence="5">
    <location>
        <begin position="98"/>
        <end position="121"/>
    </location>
</feature>
<keyword evidence="5 6" id="KW-0520">NAD</keyword>
<feature type="transmembrane region" description="Helical" evidence="5">
    <location>
        <begin position="173"/>
        <end position="193"/>
    </location>
</feature>
<dbReference type="Proteomes" id="UP000249375">
    <property type="component" value="Chromosome"/>
</dbReference>
<dbReference type="EMBL" id="CP033459">
    <property type="protein sequence ID" value="QFQ12408.1"/>
    <property type="molecule type" value="Genomic_DNA"/>
</dbReference>
<dbReference type="GO" id="GO:0003954">
    <property type="term" value="F:NADH dehydrogenase activity"/>
    <property type="evidence" value="ECO:0007669"/>
    <property type="project" value="TreeGrafter"/>
</dbReference>
<protein>
    <recommendedName>
        <fullName evidence="5">NADH-quinone oxidoreductase subunit H</fullName>
        <ecNumber evidence="5">7.1.1.-</ecNumber>
    </recommendedName>
    <alternativeName>
        <fullName evidence="5">NADH dehydrogenase I subunit H</fullName>
    </alternativeName>
    <alternativeName>
        <fullName evidence="5">NDH-1 subunit H</fullName>
    </alternativeName>
</protein>
<dbReference type="GO" id="GO:0016655">
    <property type="term" value="F:oxidoreductase activity, acting on NAD(P)H, quinone or similar compound as acceptor"/>
    <property type="evidence" value="ECO:0007669"/>
    <property type="project" value="UniProtKB-UniRule"/>
</dbReference>
<proteinExistence type="inferred from homology"/>
<feature type="transmembrane region" description="Helical" evidence="5">
    <location>
        <begin position="339"/>
        <end position="359"/>
    </location>
</feature>
<dbReference type="PANTHER" id="PTHR11432">
    <property type="entry name" value="NADH DEHYDROGENASE SUBUNIT 1"/>
    <property type="match status" value="1"/>
</dbReference>
<dbReference type="OrthoDB" id="9803734at2"/>
<feature type="transmembrane region" description="Helical" evidence="5">
    <location>
        <begin position="133"/>
        <end position="152"/>
    </location>
</feature>
<gene>
    <name evidence="5 7" type="primary">nuoH</name>
    <name evidence="7" type="ORF">C7Y71_004920</name>
</gene>
<keyword evidence="8" id="KW-1185">Reference proteome</keyword>
<comment type="subcellular location">
    <subcellularLocation>
        <location evidence="5 6">Cell membrane</location>
        <topology evidence="5 6">Multi-pass membrane protein</topology>
    </subcellularLocation>
    <subcellularLocation>
        <location evidence="1">Membrane</location>
        <topology evidence="1">Multi-pass membrane protein</topology>
    </subcellularLocation>
</comment>
<evidence type="ECO:0000256" key="2">
    <source>
        <dbReference type="ARBA" id="ARBA00022692"/>
    </source>
</evidence>
<keyword evidence="5" id="KW-0830">Ubiquinone</keyword>
<feature type="transmembrane region" description="Helical" evidence="5">
    <location>
        <begin position="24"/>
        <end position="51"/>
    </location>
</feature>
<comment type="function">
    <text evidence="5">NDH-1 shuttles electrons from NADH, via FMN and iron-sulfur (Fe-S) centers, to quinones in the respiratory chain. The immediate electron acceptor for the enzyme in this species is believed to be ubiquinone. Couples the redox reaction to proton translocation (for every two electrons transferred, four hydrogen ions are translocated across the cytoplasmic membrane), and thus conserves the redox energy in a proton gradient. This subunit may bind ubiquinone.</text>
</comment>
<keyword evidence="4 5" id="KW-0472">Membrane</keyword>
<evidence type="ECO:0000256" key="1">
    <source>
        <dbReference type="ARBA" id="ARBA00004141"/>
    </source>
</evidence>
<dbReference type="Pfam" id="PF00146">
    <property type="entry name" value="NADHdh"/>
    <property type="match status" value="1"/>
</dbReference>
<keyword evidence="3 5" id="KW-1133">Transmembrane helix</keyword>
<comment type="subunit">
    <text evidence="5">NDH-1 is composed of 14 different subunits. Subunits NuoA, H, J, K, L, M, N constitute the membrane sector of the complex.</text>
</comment>
<accession>A0A5P8E656</accession>
<dbReference type="GO" id="GO:0005886">
    <property type="term" value="C:plasma membrane"/>
    <property type="evidence" value="ECO:0007669"/>
    <property type="project" value="UniProtKB-SubCell"/>
</dbReference>
<feature type="transmembrane region" description="Helical" evidence="5">
    <location>
        <begin position="205"/>
        <end position="224"/>
    </location>
</feature>
<comment type="similarity">
    <text evidence="5 6">Belongs to the complex I subunit 1 family.</text>
</comment>
<dbReference type="InterPro" id="IPR001694">
    <property type="entry name" value="NADH_UbQ_OxRdtase_su1/FPO"/>
</dbReference>
<dbReference type="InterPro" id="IPR018086">
    <property type="entry name" value="NADH_UbQ_OxRdtase_su1_CS"/>
</dbReference>
<dbReference type="PROSITE" id="PS00668">
    <property type="entry name" value="COMPLEX1_ND1_2"/>
    <property type="match status" value="1"/>
</dbReference>
<evidence type="ECO:0000256" key="3">
    <source>
        <dbReference type="ARBA" id="ARBA00022989"/>
    </source>
</evidence>
<evidence type="ECO:0000313" key="8">
    <source>
        <dbReference type="Proteomes" id="UP000249375"/>
    </source>
</evidence>
<dbReference type="AlphaFoldDB" id="A0A5P8E656"/>
<evidence type="ECO:0000256" key="4">
    <source>
        <dbReference type="ARBA" id="ARBA00023136"/>
    </source>
</evidence>
<keyword evidence="7" id="KW-0560">Oxidoreductase</keyword>
<sequence length="361" mass="40557">MFDFSTVTKWIDNLLRVDAGFPSWAATLTECILVALVIITLYAVFAIVLIYMERKICAFFQCRLGPNRVGKWGLLQVFADVFKMLQKEIMKMRQTDRFLHDLAPFFVVTASMITFSCLPWGKGASIIDFNIGIFFILAVSSVGVVGILLAGWGSNSKYPLIGAMRSGAQIISYEISIGITMLTMICLTGTMSVSGIVEQQYEEGWNIFRGHLPALIAFVVYLIAGNAECNRGPFDLPEAESELTAGYHTEYSGMHFGYFYLAEYLNLFIVAGIATTMFLGGWAPLHIVGLEGFNNVMDMIPSSLWFIGKTLFVVFLLMWERWTLPRLRIDNILSLEWKYLMPISLINLLLMALVVAFGIHF</sequence>
<dbReference type="KEGG" id="alq:C7Y71_004920"/>
<keyword evidence="5" id="KW-1003">Cell membrane</keyword>
<dbReference type="NCBIfam" id="NF004741">
    <property type="entry name" value="PRK06076.1-2"/>
    <property type="match status" value="1"/>
</dbReference>
<dbReference type="HAMAP" id="MF_01350">
    <property type="entry name" value="NDH1_NuoH"/>
    <property type="match status" value="1"/>
</dbReference>
<evidence type="ECO:0000256" key="5">
    <source>
        <dbReference type="HAMAP-Rule" id="MF_01350"/>
    </source>
</evidence>
<comment type="catalytic activity">
    <reaction evidence="5">
        <text>a quinone + NADH + 5 H(+)(in) = a quinol + NAD(+) + 4 H(+)(out)</text>
        <dbReference type="Rhea" id="RHEA:57888"/>
        <dbReference type="ChEBI" id="CHEBI:15378"/>
        <dbReference type="ChEBI" id="CHEBI:24646"/>
        <dbReference type="ChEBI" id="CHEBI:57540"/>
        <dbReference type="ChEBI" id="CHEBI:57945"/>
        <dbReference type="ChEBI" id="CHEBI:132124"/>
    </reaction>
</comment>
<keyword evidence="5" id="KW-1278">Translocase</keyword>
<evidence type="ECO:0000313" key="7">
    <source>
        <dbReference type="EMBL" id="QFQ12408.1"/>
    </source>
</evidence>
<name>A0A5P8E656_9BACT</name>
<keyword evidence="2 5" id="KW-0812">Transmembrane</keyword>
<dbReference type="GO" id="GO:0048038">
    <property type="term" value="F:quinone binding"/>
    <property type="evidence" value="ECO:0007669"/>
    <property type="project" value="UniProtKB-KW"/>
</dbReference>
<keyword evidence="5" id="KW-0874">Quinone</keyword>
<dbReference type="EC" id="7.1.1.-" evidence="5"/>